<organism evidence="1 2">
    <name type="scientific">Pandoraea eparura</name>
    <dbReference type="NCBI Taxonomy" id="2508291"/>
    <lineage>
        <taxon>Bacteria</taxon>
        <taxon>Pseudomonadati</taxon>
        <taxon>Pseudomonadota</taxon>
        <taxon>Betaproteobacteria</taxon>
        <taxon>Burkholderiales</taxon>
        <taxon>Burkholderiaceae</taxon>
        <taxon>Pandoraea</taxon>
    </lineage>
</organism>
<dbReference type="AlphaFoldDB" id="A0A5E4US11"/>
<accession>A0A5E4US11</accession>
<dbReference type="Proteomes" id="UP000400981">
    <property type="component" value="Unassembled WGS sequence"/>
</dbReference>
<evidence type="ECO:0000313" key="1">
    <source>
        <dbReference type="EMBL" id="VVE02781.1"/>
    </source>
</evidence>
<sequence length="64" mass="7131">MIISPNWFLYSGYEPADTVKFLSVASIAYALGLSHKTMATTLAQHGRIGRWIFHRAAGNRKPPN</sequence>
<proteinExistence type="predicted"/>
<evidence type="ECO:0000313" key="2">
    <source>
        <dbReference type="Proteomes" id="UP000400981"/>
    </source>
</evidence>
<keyword evidence="2" id="KW-1185">Reference proteome</keyword>
<gene>
    <name evidence="1" type="ORF">PEP31012_02204</name>
</gene>
<reference evidence="1 2" key="1">
    <citation type="submission" date="2019-08" db="EMBL/GenBank/DDBJ databases">
        <authorList>
            <person name="Peeters C."/>
        </authorList>
    </citation>
    <scope>NUCLEOTIDE SEQUENCE [LARGE SCALE GENOMIC DNA]</scope>
    <source>
        <strain evidence="1 2">LMG 31012</strain>
    </source>
</reference>
<protein>
    <submittedName>
        <fullName evidence="1">Uncharacterized protein</fullName>
    </submittedName>
</protein>
<name>A0A5E4US11_9BURK</name>
<dbReference type="EMBL" id="CABPSH010000004">
    <property type="protein sequence ID" value="VVE02781.1"/>
    <property type="molecule type" value="Genomic_DNA"/>
</dbReference>